<accession>A0A0C2IZR8</accession>
<dbReference type="EMBL" id="JWZT01001886">
    <property type="protein sequence ID" value="KII71009.1"/>
    <property type="molecule type" value="Genomic_DNA"/>
</dbReference>
<gene>
    <name evidence="1" type="ORF">RF11_13161</name>
</gene>
<evidence type="ECO:0000313" key="2">
    <source>
        <dbReference type="Proteomes" id="UP000031668"/>
    </source>
</evidence>
<dbReference type="AlphaFoldDB" id="A0A0C2IZR8"/>
<evidence type="ECO:0000313" key="1">
    <source>
        <dbReference type="EMBL" id="KII71009.1"/>
    </source>
</evidence>
<keyword evidence="2" id="KW-1185">Reference proteome</keyword>
<reference evidence="1 2" key="1">
    <citation type="journal article" date="2014" name="Genome Biol. Evol.">
        <title>The genome of the myxosporean Thelohanellus kitauei shows adaptations to nutrient acquisition within its fish host.</title>
        <authorList>
            <person name="Yang Y."/>
            <person name="Xiong J."/>
            <person name="Zhou Z."/>
            <person name="Huo F."/>
            <person name="Miao W."/>
            <person name="Ran C."/>
            <person name="Liu Y."/>
            <person name="Zhang J."/>
            <person name="Feng J."/>
            <person name="Wang M."/>
            <person name="Wang M."/>
            <person name="Wang L."/>
            <person name="Yao B."/>
        </authorList>
    </citation>
    <scope>NUCLEOTIDE SEQUENCE [LARGE SCALE GENOMIC DNA]</scope>
    <source>
        <strain evidence="1">Wuqing</strain>
    </source>
</reference>
<proteinExistence type="predicted"/>
<comment type="caution">
    <text evidence="1">The sequence shown here is derived from an EMBL/GenBank/DDBJ whole genome shotgun (WGS) entry which is preliminary data.</text>
</comment>
<name>A0A0C2IZR8_THEKT</name>
<sequence>MVVFILFCTSSHLFLTINESRVDFSGVLPRSKIVYMMQEFSKLGINLCYESLNDFAVDTLLLEVVSAQTKININTLKNFLRHFIDTRNSSSGVYIATIQAMNDCYDLLKGNTCTKETAVNMATGMTDLVSSDYMHAWCSYGKIARIVKQLLVAAEKYSASVTRLIERERLGIETEMNVNDARLSHIREENSRCVVMYYRAIAGAETAGIELIERIMRHLYPDRDGKTNLIVTDLMECFKVIHTLVERKKTKSENKDGTDETGNFIW</sequence>
<protein>
    <submittedName>
        <fullName evidence="1">Uncharacterized protein</fullName>
    </submittedName>
</protein>
<dbReference type="Proteomes" id="UP000031668">
    <property type="component" value="Unassembled WGS sequence"/>
</dbReference>
<organism evidence="1 2">
    <name type="scientific">Thelohanellus kitauei</name>
    <name type="common">Myxosporean</name>
    <dbReference type="NCBI Taxonomy" id="669202"/>
    <lineage>
        <taxon>Eukaryota</taxon>
        <taxon>Metazoa</taxon>
        <taxon>Cnidaria</taxon>
        <taxon>Myxozoa</taxon>
        <taxon>Myxosporea</taxon>
        <taxon>Bivalvulida</taxon>
        <taxon>Platysporina</taxon>
        <taxon>Myxobolidae</taxon>
        <taxon>Thelohanellus</taxon>
    </lineage>
</organism>